<organism evidence="1 2">
    <name type="scientific">Vitis rotundifolia</name>
    <name type="common">Muscadine grape</name>
    <dbReference type="NCBI Taxonomy" id="103349"/>
    <lineage>
        <taxon>Eukaryota</taxon>
        <taxon>Viridiplantae</taxon>
        <taxon>Streptophyta</taxon>
        <taxon>Embryophyta</taxon>
        <taxon>Tracheophyta</taxon>
        <taxon>Spermatophyta</taxon>
        <taxon>Magnoliopsida</taxon>
        <taxon>eudicotyledons</taxon>
        <taxon>Gunneridae</taxon>
        <taxon>Pentapetalae</taxon>
        <taxon>rosids</taxon>
        <taxon>Vitales</taxon>
        <taxon>Vitaceae</taxon>
        <taxon>Viteae</taxon>
        <taxon>Vitis</taxon>
    </lineage>
</organism>
<comment type="caution">
    <text evidence="1">The sequence shown here is derived from an EMBL/GenBank/DDBJ whole genome shotgun (WGS) entry which is preliminary data.</text>
</comment>
<dbReference type="Proteomes" id="UP001168098">
    <property type="component" value="Unassembled WGS sequence"/>
</dbReference>
<dbReference type="AlphaFoldDB" id="A0AA39A3A5"/>
<dbReference type="SUPFAM" id="SSF54211">
    <property type="entry name" value="Ribosomal protein S5 domain 2-like"/>
    <property type="match status" value="1"/>
</dbReference>
<protein>
    <submittedName>
        <fullName evidence="1">Uncharacterized protein</fullName>
    </submittedName>
</protein>
<keyword evidence="2" id="KW-1185">Reference proteome</keyword>
<dbReference type="EMBL" id="JARBHA010000006">
    <property type="protein sequence ID" value="KAJ9699104.1"/>
    <property type="molecule type" value="Genomic_DNA"/>
</dbReference>
<evidence type="ECO:0000313" key="2">
    <source>
        <dbReference type="Proteomes" id="UP001168098"/>
    </source>
</evidence>
<accession>A0AA39A3A5</accession>
<name>A0AA39A3A5_VITRO</name>
<evidence type="ECO:0000313" key="1">
    <source>
        <dbReference type="EMBL" id="KAJ9699104.1"/>
    </source>
</evidence>
<dbReference type="Gene3D" id="3.30.230.10">
    <property type="match status" value="1"/>
</dbReference>
<dbReference type="InterPro" id="IPR014721">
    <property type="entry name" value="Ribsml_uS5_D2-typ_fold_subgr"/>
</dbReference>
<reference evidence="1 2" key="1">
    <citation type="journal article" date="2023" name="BMC Biotechnol.">
        <title>Vitis rotundifolia cv Carlos genome sequencing.</title>
        <authorList>
            <person name="Huff M."/>
            <person name="Hulse-Kemp A."/>
            <person name="Scheffler B."/>
            <person name="Youngblood R."/>
            <person name="Simpson S."/>
            <person name="Babiker E."/>
            <person name="Staton M."/>
        </authorList>
    </citation>
    <scope>NUCLEOTIDE SEQUENCE [LARGE SCALE GENOMIC DNA]</scope>
    <source>
        <tissue evidence="1">Leaf</tissue>
    </source>
</reference>
<proteinExistence type="predicted"/>
<sequence>MPNHLGVTTVTTRMYRMSRYVEDLVVNLGWGDDTEEVAKDYDASNGQISLNEIKDSVVAGFKCASKEDASAKENMGDILFEVCNVVFHAGEIHIGNGQINDCEISGL</sequence>
<dbReference type="InterPro" id="IPR020568">
    <property type="entry name" value="Ribosomal_Su5_D2-typ_SF"/>
</dbReference>
<gene>
    <name evidence="1" type="ORF">PVL29_007944</name>
</gene>